<dbReference type="NCBIfam" id="TIGR00563">
    <property type="entry name" value="rsmB"/>
    <property type="match status" value="1"/>
</dbReference>
<dbReference type="FunFam" id="1.10.940.10:FF:000005">
    <property type="entry name" value="Ribosomal RNA small subunit methyltransferase B"/>
    <property type="match status" value="1"/>
</dbReference>
<keyword evidence="14" id="KW-1133">Transmembrane helix</keyword>
<dbReference type="NCBIfam" id="NF011494">
    <property type="entry name" value="PRK14902.1"/>
    <property type="match status" value="1"/>
</dbReference>
<dbReference type="InterPro" id="IPR023267">
    <property type="entry name" value="RCMT"/>
</dbReference>
<keyword evidence="14" id="KW-0472">Membrane</keyword>
<name>A0A6A6KJI0_HEVBR</name>
<dbReference type="PRINTS" id="PR02009">
    <property type="entry name" value="RCMTFMUVIRPL"/>
</dbReference>
<evidence type="ECO:0000259" key="15">
    <source>
        <dbReference type="PROSITE" id="PS51686"/>
    </source>
</evidence>
<evidence type="ECO:0000256" key="3">
    <source>
        <dbReference type="ARBA" id="ARBA00012140"/>
    </source>
</evidence>
<dbReference type="SUPFAM" id="SSF48013">
    <property type="entry name" value="NusB-like"/>
    <property type="match status" value="1"/>
</dbReference>
<feature type="binding site" evidence="13">
    <location>
        <position position="353"/>
    </location>
    <ligand>
        <name>S-adenosyl-L-methionine</name>
        <dbReference type="ChEBI" id="CHEBI:59789"/>
    </ligand>
</feature>
<dbReference type="GO" id="GO:0005737">
    <property type="term" value="C:cytoplasm"/>
    <property type="evidence" value="ECO:0007669"/>
    <property type="project" value="UniProtKB-SubCell"/>
</dbReference>
<feature type="binding site" evidence="13">
    <location>
        <begin position="301"/>
        <end position="307"/>
    </location>
    <ligand>
        <name>S-adenosyl-L-methionine</name>
        <dbReference type="ChEBI" id="CHEBI:59789"/>
    </ligand>
</feature>
<keyword evidence="14" id="KW-0812">Transmembrane</keyword>
<dbReference type="FunFam" id="3.40.50.150:FF:000022">
    <property type="entry name" value="Ribosomal RNA small subunit methyltransferase B"/>
    <property type="match status" value="1"/>
</dbReference>
<dbReference type="InterPro" id="IPR001678">
    <property type="entry name" value="MeTrfase_RsmB-F_NOP2_dom"/>
</dbReference>
<dbReference type="InterPro" id="IPR054728">
    <property type="entry name" value="RsmB-like_ferredoxin"/>
</dbReference>
<dbReference type="InterPro" id="IPR023268">
    <property type="entry name" value="RCMT_RsmB-rel_pln"/>
</dbReference>
<sequence length="815" mass="91987">MDVGLVVLYPFRAFMWILLWFLQCLLRLMRIEMGGAFADLLNEKGKGSGDNEMGYVERTLGFRTKDLDDRDLRLVTEIVGGTIRWRRYLDHLICSLCHDENTFRSMEPLLLQIIRIGSYEIVKLDMPPYAVVDENVRLAKVALRPGAGNMVNGILRKLVLLKDNNTLPLPKLEGDDRAQARALATLYSHPVWMVRRWTKYHGQEEAIMLMEWNNSEPSFNLRANSGKGVTRDDLVMQLNLLKVPCELSLHLDYFVRIKKGMQIVIQAGLLKQGLCSVQDESAGLVVSVVNPQPGESIIDCCAAPGGKTLYMASLMDGQGMVYAIDVNKGRLRILRETAKIHQVDAVITTIPADLRVFAEKYPMKSDKVLLDAPCSGLGVLSKKADLRWNRSLEDFEELKNLQDELLNAASTLVKPGGILVYSTCSIDPEENEERVDAFLLRHPEFQIDPVDGYVPPDFVTERGFYFSFPVKHSIDGAFAARLVTNKHFEDLAYVRFNSETSCSQQIVVYIDSKSDKDLFMKEVKDDYLKEADMKIKAAIGFRHVIDLLSSAQKLIVGHNCFLGCVFAQACSHLGIDFKLHSSSSDNLAQNEKLQKYINLLYLSWIHGDIIDLRTGNMIAESSGSNKFRKQHPKILFENVVLIWRFPLRLKATEIRECISKVFGLCSVTSIYHVDETAVFVQFSKAELVFEFLVLKESLERSNDAISVLHPLSKLLEGGNTCAAGYETYKEICSSPISKVLFADQADAVGIRWKTRLVESKLEAQSQEQENFCEENVATTTSISVEKSKTGKQHVIDDLLSRRSKCDEVIDSFFQK</sequence>
<evidence type="ECO:0000313" key="17">
    <source>
        <dbReference type="Proteomes" id="UP000467840"/>
    </source>
</evidence>
<dbReference type="Pfam" id="PF01029">
    <property type="entry name" value="NusB"/>
    <property type="match status" value="1"/>
</dbReference>
<evidence type="ECO:0000256" key="10">
    <source>
        <dbReference type="ARBA" id="ARBA00030399"/>
    </source>
</evidence>
<keyword evidence="6 13" id="KW-0489">Methyltransferase</keyword>
<dbReference type="PANTHER" id="PTHR22807:SF61">
    <property type="entry name" value="NOL1_NOP2_SUN FAMILY PROTEIN _ ANTITERMINATION NUSB DOMAIN-CONTAINING PROTEIN"/>
    <property type="match status" value="1"/>
</dbReference>
<dbReference type="InterPro" id="IPR006941">
    <property type="entry name" value="RNase_CAF1"/>
</dbReference>
<feature type="domain" description="SAM-dependent MTase RsmB/NOP-type" evidence="15">
    <location>
        <begin position="209"/>
        <end position="485"/>
    </location>
</feature>
<dbReference type="InterPro" id="IPR006027">
    <property type="entry name" value="NusB_RsmB_TIM44"/>
</dbReference>
<evidence type="ECO:0000256" key="12">
    <source>
        <dbReference type="ARBA" id="ARBA00047283"/>
    </source>
</evidence>
<organism evidence="16 17">
    <name type="scientific">Hevea brasiliensis</name>
    <name type="common">Para rubber tree</name>
    <name type="synonym">Siphonia brasiliensis</name>
    <dbReference type="NCBI Taxonomy" id="3981"/>
    <lineage>
        <taxon>Eukaryota</taxon>
        <taxon>Viridiplantae</taxon>
        <taxon>Streptophyta</taxon>
        <taxon>Embryophyta</taxon>
        <taxon>Tracheophyta</taxon>
        <taxon>Spermatophyta</taxon>
        <taxon>Magnoliopsida</taxon>
        <taxon>eudicotyledons</taxon>
        <taxon>Gunneridae</taxon>
        <taxon>Pentapetalae</taxon>
        <taxon>rosids</taxon>
        <taxon>fabids</taxon>
        <taxon>Malpighiales</taxon>
        <taxon>Euphorbiaceae</taxon>
        <taxon>Crotonoideae</taxon>
        <taxon>Micrandreae</taxon>
        <taxon>Hevea</taxon>
    </lineage>
</organism>
<evidence type="ECO:0000256" key="5">
    <source>
        <dbReference type="ARBA" id="ARBA00022552"/>
    </source>
</evidence>
<dbReference type="InterPro" id="IPR004573">
    <property type="entry name" value="rRNA_ssu_MeTfrase_B"/>
</dbReference>
<evidence type="ECO:0000256" key="1">
    <source>
        <dbReference type="ARBA" id="ARBA00002724"/>
    </source>
</evidence>
<dbReference type="Proteomes" id="UP000467840">
    <property type="component" value="Chromosome 8"/>
</dbReference>
<dbReference type="Gene3D" id="3.30.420.10">
    <property type="entry name" value="Ribonuclease H-like superfamily/Ribonuclease H"/>
    <property type="match status" value="1"/>
</dbReference>
<feature type="binding site" evidence="13">
    <location>
        <position position="325"/>
    </location>
    <ligand>
        <name>S-adenosyl-L-methionine</name>
        <dbReference type="ChEBI" id="CHEBI:59789"/>
    </ligand>
</feature>
<dbReference type="GO" id="GO:0008649">
    <property type="term" value="F:rRNA methyltransferase activity"/>
    <property type="evidence" value="ECO:0007669"/>
    <property type="project" value="InterPro"/>
</dbReference>
<evidence type="ECO:0000256" key="7">
    <source>
        <dbReference type="ARBA" id="ARBA00022679"/>
    </source>
</evidence>
<protein>
    <recommendedName>
        <fullName evidence="3">16S rRNA (cytosine(967)-C(5))-methyltransferase</fullName>
        <ecNumber evidence="3">2.1.1.176</ecNumber>
    </recommendedName>
    <alternativeName>
        <fullName evidence="10">16S rRNA m5C967 methyltransferase</fullName>
    </alternativeName>
    <alternativeName>
        <fullName evidence="11">rRNA (cytosine-C(5)-)-methyltransferase RsmB</fullName>
    </alternativeName>
</protein>
<accession>A0A6A6KJI0</accession>
<dbReference type="CDD" id="cd02440">
    <property type="entry name" value="AdoMet_MTases"/>
    <property type="match status" value="1"/>
</dbReference>
<evidence type="ECO:0000256" key="4">
    <source>
        <dbReference type="ARBA" id="ARBA00022490"/>
    </source>
</evidence>
<feature type="binding site" evidence="13">
    <location>
        <position position="371"/>
    </location>
    <ligand>
        <name>S-adenosyl-L-methionine</name>
        <dbReference type="ChEBI" id="CHEBI:59789"/>
    </ligand>
</feature>
<evidence type="ECO:0000256" key="13">
    <source>
        <dbReference type="PROSITE-ProRule" id="PRU01023"/>
    </source>
</evidence>
<dbReference type="PANTHER" id="PTHR22807">
    <property type="entry name" value="NOP2 YEAST -RELATED NOL1/NOP2/FMU SUN DOMAIN-CONTAINING"/>
    <property type="match status" value="1"/>
</dbReference>
<dbReference type="InterPro" id="IPR036397">
    <property type="entry name" value="RNaseH_sf"/>
</dbReference>
<keyword evidence="8 13" id="KW-0949">S-adenosyl-L-methionine</keyword>
<evidence type="ECO:0000256" key="14">
    <source>
        <dbReference type="SAM" id="Phobius"/>
    </source>
</evidence>
<dbReference type="Gene3D" id="3.30.70.1170">
    <property type="entry name" value="Sun protein, domain 3"/>
    <property type="match status" value="1"/>
</dbReference>
<dbReference type="SUPFAM" id="SSF53335">
    <property type="entry name" value="S-adenosyl-L-methionine-dependent methyltransferases"/>
    <property type="match status" value="1"/>
</dbReference>
<comment type="similarity">
    <text evidence="13">Belongs to the class I-like SAM-binding methyltransferase superfamily. RsmB/NOP family.</text>
</comment>
<comment type="caution">
    <text evidence="16">The sequence shown here is derived from an EMBL/GenBank/DDBJ whole genome shotgun (WGS) entry which is preliminary data.</text>
</comment>
<gene>
    <name evidence="16" type="ORF">GH714_022969</name>
</gene>
<dbReference type="Gene3D" id="3.40.50.150">
    <property type="entry name" value="Vaccinia Virus protein VP39"/>
    <property type="match status" value="1"/>
</dbReference>
<feature type="transmembrane region" description="Helical" evidence="14">
    <location>
        <begin position="6"/>
        <end position="26"/>
    </location>
</feature>
<dbReference type="Gene3D" id="1.10.940.10">
    <property type="entry name" value="NusB-like"/>
    <property type="match status" value="1"/>
</dbReference>
<evidence type="ECO:0000256" key="6">
    <source>
        <dbReference type="ARBA" id="ARBA00022603"/>
    </source>
</evidence>
<proteinExistence type="inferred from homology"/>
<dbReference type="GO" id="GO:0006355">
    <property type="term" value="P:regulation of DNA-templated transcription"/>
    <property type="evidence" value="ECO:0007669"/>
    <property type="project" value="InterPro"/>
</dbReference>
<keyword evidence="7 13" id="KW-0808">Transferase</keyword>
<reference evidence="16 17" key="1">
    <citation type="journal article" date="2020" name="Mol. Plant">
        <title>The Chromosome-Based Rubber Tree Genome Provides New Insights into Spurge Genome Evolution and Rubber Biosynthesis.</title>
        <authorList>
            <person name="Liu J."/>
            <person name="Shi C."/>
            <person name="Shi C.C."/>
            <person name="Li W."/>
            <person name="Zhang Q.J."/>
            <person name="Zhang Y."/>
            <person name="Li K."/>
            <person name="Lu H.F."/>
            <person name="Shi C."/>
            <person name="Zhu S.T."/>
            <person name="Xiao Z.Y."/>
            <person name="Nan H."/>
            <person name="Yue Y."/>
            <person name="Zhu X.G."/>
            <person name="Wu Y."/>
            <person name="Hong X.N."/>
            <person name="Fan G.Y."/>
            <person name="Tong Y."/>
            <person name="Zhang D."/>
            <person name="Mao C.L."/>
            <person name="Liu Y.L."/>
            <person name="Hao S.J."/>
            <person name="Liu W.Q."/>
            <person name="Lv M.Q."/>
            <person name="Zhang H.B."/>
            <person name="Liu Y."/>
            <person name="Hu-Tang G.R."/>
            <person name="Wang J.P."/>
            <person name="Wang J.H."/>
            <person name="Sun Y.H."/>
            <person name="Ni S.B."/>
            <person name="Chen W.B."/>
            <person name="Zhang X.C."/>
            <person name="Jiao Y.N."/>
            <person name="Eichler E.E."/>
            <person name="Li G.H."/>
            <person name="Liu X."/>
            <person name="Gao L.Z."/>
        </authorList>
    </citation>
    <scope>NUCLEOTIDE SEQUENCE [LARGE SCALE GENOMIC DNA]</scope>
    <source>
        <strain evidence="17">cv. GT1</strain>
        <tissue evidence="16">Leaf</tissue>
    </source>
</reference>
<evidence type="ECO:0000256" key="11">
    <source>
        <dbReference type="ARBA" id="ARBA00031088"/>
    </source>
</evidence>
<comment type="function">
    <text evidence="1">Specifically methylates the cytosine at position 967 (m5C967) of 16S rRNA.</text>
</comment>
<evidence type="ECO:0000256" key="8">
    <source>
        <dbReference type="ARBA" id="ARBA00022691"/>
    </source>
</evidence>
<dbReference type="AlphaFoldDB" id="A0A6A6KJI0"/>
<evidence type="ECO:0000256" key="2">
    <source>
        <dbReference type="ARBA" id="ARBA00004496"/>
    </source>
</evidence>
<dbReference type="GO" id="GO:0003723">
    <property type="term" value="F:RNA binding"/>
    <property type="evidence" value="ECO:0007669"/>
    <property type="project" value="UniProtKB-UniRule"/>
</dbReference>
<evidence type="ECO:0000313" key="16">
    <source>
        <dbReference type="EMBL" id="KAF2288947.1"/>
    </source>
</evidence>
<dbReference type="InterPro" id="IPR029063">
    <property type="entry name" value="SAM-dependent_MTases_sf"/>
</dbReference>
<evidence type="ECO:0000256" key="9">
    <source>
        <dbReference type="ARBA" id="ARBA00022884"/>
    </source>
</evidence>
<dbReference type="PROSITE" id="PS51686">
    <property type="entry name" value="SAM_MT_RSMB_NOP"/>
    <property type="match status" value="1"/>
</dbReference>
<dbReference type="FunFam" id="3.30.70.1170:FF:000003">
    <property type="entry name" value="16S rRNA (Cytosine(967)-C(5))-methyltransferase RsmB"/>
    <property type="match status" value="1"/>
</dbReference>
<keyword evidence="9 13" id="KW-0694">RNA-binding</keyword>
<comment type="subcellular location">
    <subcellularLocation>
        <location evidence="2">Cytoplasm</location>
    </subcellularLocation>
</comment>
<dbReference type="EMBL" id="JAAGAX010000016">
    <property type="protein sequence ID" value="KAF2288947.1"/>
    <property type="molecule type" value="Genomic_DNA"/>
</dbReference>
<keyword evidence="17" id="KW-1185">Reference proteome</keyword>
<keyword evidence="4" id="KW-0963">Cytoplasm</keyword>
<dbReference type="PRINTS" id="PR02008">
    <property type="entry name" value="RCMTFAMILY"/>
</dbReference>
<dbReference type="Pfam" id="PF04857">
    <property type="entry name" value="CAF1"/>
    <property type="match status" value="1"/>
</dbReference>
<feature type="active site" description="Nucleophile" evidence="13">
    <location>
        <position position="424"/>
    </location>
</feature>
<dbReference type="Pfam" id="PF22458">
    <property type="entry name" value="RsmF-B_ferredox"/>
    <property type="match status" value="1"/>
</dbReference>
<keyword evidence="5" id="KW-0698">rRNA processing</keyword>
<comment type="catalytic activity">
    <reaction evidence="12">
        <text>cytidine(967) in 16S rRNA + S-adenosyl-L-methionine = 5-methylcytidine(967) in 16S rRNA + S-adenosyl-L-homocysteine + H(+)</text>
        <dbReference type="Rhea" id="RHEA:42748"/>
        <dbReference type="Rhea" id="RHEA-COMP:10219"/>
        <dbReference type="Rhea" id="RHEA-COMP:10220"/>
        <dbReference type="ChEBI" id="CHEBI:15378"/>
        <dbReference type="ChEBI" id="CHEBI:57856"/>
        <dbReference type="ChEBI" id="CHEBI:59789"/>
        <dbReference type="ChEBI" id="CHEBI:74483"/>
        <dbReference type="ChEBI" id="CHEBI:82748"/>
        <dbReference type="EC" id="2.1.1.176"/>
    </reaction>
</comment>
<dbReference type="Pfam" id="PF01189">
    <property type="entry name" value="Methyltr_RsmB-F"/>
    <property type="match status" value="1"/>
</dbReference>
<dbReference type="EC" id="2.1.1.176" evidence="3"/>
<dbReference type="InterPro" id="IPR049560">
    <property type="entry name" value="MeTrfase_RsmB-F_NOP2_cat"/>
</dbReference>
<dbReference type="InterPro" id="IPR035926">
    <property type="entry name" value="NusB-like_sf"/>
</dbReference>